<keyword evidence="5" id="KW-0560">Oxidoreductase</keyword>
<dbReference type="PANTHER" id="PTHR42934:SF2">
    <property type="entry name" value="GLYCOLATE OXIDASE SUBUNIT GLCD"/>
    <property type="match status" value="1"/>
</dbReference>
<evidence type="ECO:0000256" key="4">
    <source>
        <dbReference type="ARBA" id="ARBA00022827"/>
    </source>
</evidence>
<evidence type="ECO:0000313" key="8">
    <source>
        <dbReference type="Proteomes" id="UP000669179"/>
    </source>
</evidence>
<dbReference type="SUPFAM" id="SSF56176">
    <property type="entry name" value="FAD-binding/transporter-associated domain-like"/>
    <property type="match status" value="1"/>
</dbReference>
<evidence type="ECO:0000313" key="7">
    <source>
        <dbReference type="EMBL" id="MBO2451918.1"/>
    </source>
</evidence>
<evidence type="ECO:0000256" key="5">
    <source>
        <dbReference type="ARBA" id="ARBA00023002"/>
    </source>
</evidence>
<dbReference type="InterPro" id="IPR016171">
    <property type="entry name" value="Vanillyl_alc_oxidase_C-sub2"/>
</dbReference>
<organism evidence="7 8">
    <name type="scientific">Actinomadura barringtoniae</name>
    <dbReference type="NCBI Taxonomy" id="1427535"/>
    <lineage>
        <taxon>Bacteria</taxon>
        <taxon>Bacillati</taxon>
        <taxon>Actinomycetota</taxon>
        <taxon>Actinomycetes</taxon>
        <taxon>Streptosporangiales</taxon>
        <taxon>Thermomonosporaceae</taxon>
        <taxon>Actinomadura</taxon>
    </lineage>
</organism>
<dbReference type="Pfam" id="PF02913">
    <property type="entry name" value="FAD-oxidase_C"/>
    <property type="match status" value="1"/>
</dbReference>
<dbReference type="GO" id="GO:0071949">
    <property type="term" value="F:FAD binding"/>
    <property type="evidence" value="ECO:0007669"/>
    <property type="project" value="InterPro"/>
</dbReference>
<dbReference type="Proteomes" id="UP000669179">
    <property type="component" value="Unassembled WGS sequence"/>
</dbReference>
<dbReference type="PROSITE" id="PS51387">
    <property type="entry name" value="FAD_PCMH"/>
    <property type="match status" value="1"/>
</dbReference>
<dbReference type="InterPro" id="IPR016164">
    <property type="entry name" value="FAD-linked_Oxase-like_C"/>
</dbReference>
<keyword evidence="4" id="KW-0274">FAD</keyword>
<dbReference type="GO" id="GO:0016491">
    <property type="term" value="F:oxidoreductase activity"/>
    <property type="evidence" value="ECO:0007669"/>
    <property type="project" value="UniProtKB-KW"/>
</dbReference>
<name>A0A939PGM9_9ACTN</name>
<dbReference type="Gene3D" id="1.10.45.10">
    <property type="entry name" value="Vanillyl-alcohol Oxidase, Chain A, domain 4"/>
    <property type="match status" value="1"/>
</dbReference>
<dbReference type="InterPro" id="IPR006094">
    <property type="entry name" value="Oxid_FAD_bind_N"/>
</dbReference>
<comment type="caution">
    <text evidence="7">The sequence shown here is derived from an EMBL/GenBank/DDBJ whole genome shotgun (WGS) entry which is preliminary data.</text>
</comment>
<evidence type="ECO:0000256" key="3">
    <source>
        <dbReference type="ARBA" id="ARBA00022630"/>
    </source>
</evidence>
<reference evidence="7" key="1">
    <citation type="submission" date="2021-03" db="EMBL/GenBank/DDBJ databases">
        <authorList>
            <person name="Kanchanasin P."/>
            <person name="Saeng-In P."/>
            <person name="Phongsopitanun W."/>
            <person name="Yuki M."/>
            <person name="Kudo T."/>
            <person name="Ohkuma M."/>
            <person name="Tanasupawat S."/>
        </authorList>
    </citation>
    <scope>NUCLEOTIDE SEQUENCE</scope>
    <source>
        <strain evidence="7">GKU 128</strain>
    </source>
</reference>
<comment type="cofactor">
    <cofactor evidence="1">
        <name>FAD</name>
        <dbReference type="ChEBI" id="CHEBI:57692"/>
    </cofactor>
</comment>
<gene>
    <name evidence="7" type="ORF">J4573_32860</name>
</gene>
<dbReference type="FunFam" id="3.30.70.2740:FF:000001">
    <property type="entry name" value="D-lactate dehydrogenase mitochondrial"/>
    <property type="match status" value="1"/>
</dbReference>
<evidence type="ECO:0000256" key="1">
    <source>
        <dbReference type="ARBA" id="ARBA00001974"/>
    </source>
</evidence>
<dbReference type="SUPFAM" id="SSF55103">
    <property type="entry name" value="FAD-linked oxidases, C-terminal domain"/>
    <property type="match status" value="1"/>
</dbReference>
<dbReference type="Pfam" id="PF01565">
    <property type="entry name" value="FAD_binding_4"/>
    <property type="match status" value="1"/>
</dbReference>
<dbReference type="EMBL" id="JAGEOJ010000014">
    <property type="protein sequence ID" value="MBO2451918.1"/>
    <property type="molecule type" value="Genomic_DNA"/>
</dbReference>
<dbReference type="Gene3D" id="3.30.70.2740">
    <property type="match status" value="1"/>
</dbReference>
<dbReference type="FunFam" id="1.10.45.10:FF:000001">
    <property type="entry name" value="D-lactate dehydrogenase mitochondrial"/>
    <property type="match status" value="1"/>
</dbReference>
<dbReference type="PANTHER" id="PTHR42934">
    <property type="entry name" value="GLYCOLATE OXIDASE SUBUNIT GLCD"/>
    <property type="match status" value="1"/>
</dbReference>
<evidence type="ECO:0000256" key="2">
    <source>
        <dbReference type="ARBA" id="ARBA00008000"/>
    </source>
</evidence>
<dbReference type="AlphaFoldDB" id="A0A939PGM9"/>
<evidence type="ECO:0000259" key="6">
    <source>
        <dbReference type="PROSITE" id="PS51387"/>
    </source>
</evidence>
<keyword evidence="8" id="KW-1185">Reference proteome</keyword>
<dbReference type="InterPro" id="IPR051914">
    <property type="entry name" value="FAD-linked_OxidoTrans_Type4"/>
</dbReference>
<sequence>MRKYVPLSGILWAFLADTKVDVSQPPVETLGALLPAGRLITDPDAMDAYARDQTYAAPGKPAAVVLARDTADVVTVMKWARQHLVPVVPRGAGTGLAGGATATDGCVVLSLARMTAIQEIVPQDQLAVVEPGVITADLDRAAREHGLMYAPDPSSHEISTIGGNLATNAGGLRCVKYGVTRDSALGLEVVLAGGRVIRTGGRTVKGVTGYDLTGLFVGSEGTLGVITAATVRLRPAPADAPVTVLASFGSLTAAGAAAAAIMGAGLRPSLLELIDRATLRAIDDYRRIDLDADTAAVIIAQTDGPECPAAELVRHCEEAGAEFAAASTDEAEAAALLEVRRMAYPAAERLGNCLVEDVCVPRSRLPEMMERIERAAARHDVRVMTVAHAGDGNLHPLFVFDRGLTGPPPPVQAAADEIFTAAIELGGTLTGEHGVGVLKRPWLDGEFDPDTLAVHRQIKQALDPDGLLNPGKAI</sequence>
<dbReference type="InterPro" id="IPR004113">
    <property type="entry name" value="FAD-bd_oxidored_4_C"/>
</dbReference>
<proteinExistence type="inferred from homology"/>
<dbReference type="InterPro" id="IPR036318">
    <property type="entry name" value="FAD-bd_PCMH-like_sf"/>
</dbReference>
<protein>
    <submittedName>
        <fullName evidence="7">FAD-binding protein</fullName>
    </submittedName>
</protein>
<accession>A0A939PGM9</accession>
<dbReference type="InterPro" id="IPR016169">
    <property type="entry name" value="FAD-bd_PCMH_sub2"/>
</dbReference>
<dbReference type="Gene3D" id="3.30.465.10">
    <property type="match status" value="1"/>
</dbReference>
<comment type="similarity">
    <text evidence="2">Belongs to the FAD-binding oxidoreductase/transferase type 4 family.</text>
</comment>
<dbReference type="InterPro" id="IPR016166">
    <property type="entry name" value="FAD-bd_PCMH"/>
</dbReference>
<feature type="domain" description="FAD-binding PCMH-type" evidence="6">
    <location>
        <begin position="57"/>
        <end position="236"/>
    </location>
</feature>
<keyword evidence="3" id="KW-0285">Flavoprotein</keyword>